<protein>
    <submittedName>
        <fullName evidence="1">Uncharacterized protein</fullName>
    </submittedName>
</protein>
<accession>A0ACC0D8U5</accession>
<gene>
    <name evidence="1" type="ORF">F4821DRAFT_69871</name>
</gene>
<organism evidence="1 2">
    <name type="scientific">Hypoxylon rubiginosum</name>
    <dbReference type="NCBI Taxonomy" id="110542"/>
    <lineage>
        <taxon>Eukaryota</taxon>
        <taxon>Fungi</taxon>
        <taxon>Dikarya</taxon>
        <taxon>Ascomycota</taxon>
        <taxon>Pezizomycotina</taxon>
        <taxon>Sordariomycetes</taxon>
        <taxon>Xylariomycetidae</taxon>
        <taxon>Xylariales</taxon>
        <taxon>Hypoxylaceae</taxon>
        <taxon>Hypoxylon</taxon>
    </lineage>
</organism>
<dbReference type="EMBL" id="MU394298">
    <property type="protein sequence ID" value="KAI6088941.1"/>
    <property type="molecule type" value="Genomic_DNA"/>
</dbReference>
<name>A0ACC0D8U5_9PEZI</name>
<sequence>MIKPRALLLFLWSSWLTGSAGFGGTTLGRHVYGTFYGKSVGKEPAESKWAAIGSNNDQQRQEFPHPPAQPQLTTPGPTLPTEASIKSLRLQNRQEPEIDLDDDNDDSDDDETKTPPPPPPTSPADPAAESSRISSSVSIGVSSSVSSSVSNSVSSSVAAAVSTEFAGSLAALSASASTAVQTAREAGRAEGFSSATAGLSTPATTQATAATTLEASTGSSTASSVLATTINEAAAIASIQASASKAIEEAKASASSSAQSIIEAARAGVSTAMASVSDVTTQSSSLTPGQIAGIVISMVIIASTVSALSTYLLMRRRQRQQDQAAQSKFEPDSPPESRDQARGPSDLIRSPLSSLHMFMAGASARRSTYVNTDFIPDVKQRLPPPPDADHPAMSYNARPLSMPGPDGFDPVFPVSPLSSDGEPFAANGSKPAASPPRIPSPGLTADSPGEAAAVRVSLARQQSISGGKRAQLVRVGSNGSEKARQENVGPLAMNPVREETEWRLFPSMRDAATPTSATVPRYVVETMPEPLAKDEKYVAGVGRTIVPLPAEHGTPPPLVVQAPIPRRPVDPFSLELGTAQ</sequence>
<evidence type="ECO:0000313" key="2">
    <source>
        <dbReference type="Proteomes" id="UP001497680"/>
    </source>
</evidence>
<comment type="caution">
    <text evidence="1">The sequence shown here is derived from an EMBL/GenBank/DDBJ whole genome shotgun (WGS) entry which is preliminary data.</text>
</comment>
<dbReference type="Proteomes" id="UP001497680">
    <property type="component" value="Unassembled WGS sequence"/>
</dbReference>
<reference evidence="1 2" key="1">
    <citation type="journal article" date="2022" name="New Phytol.">
        <title>Ecological generalism drives hyperdiversity of secondary metabolite gene clusters in xylarialean endophytes.</title>
        <authorList>
            <person name="Franco M.E.E."/>
            <person name="Wisecaver J.H."/>
            <person name="Arnold A.E."/>
            <person name="Ju Y.M."/>
            <person name="Slot J.C."/>
            <person name="Ahrendt S."/>
            <person name="Moore L.P."/>
            <person name="Eastman K.E."/>
            <person name="Scott K."/>
            <person name="Konkel Z."/>
            <person name="Mondo S.J."/>
            <person name="Kuo A."/>
            <person name="Hayes R.D."/>
            <person name="Haridas S."/>
            <person name="Andreopoulos B."/>
            <person name="Riley R."/>
            <person name="LaButti K."/>
            <person name="Pangilinan J."/>
            <person name="Lipzen A."/>
            <person name="Amirebrahimi M."/>
            <person name="Yan J."/>
            <person name="Adam C."/>
            <person name="Keymanesh K."/>
            <person name="Ng V."/>
            <person name="Louie K."/>
            <person name="Northen T."/>
            <person name="Drula E."/>
            <person name="Henrissat B."/>
            <person name="Hsieh H.M."/>
            <person name="Youens-Clark K."/>
            <person name="Lutzoni F."/>
            <person name="Miadlikowska J."/>
            <person name="Eastwood D.C."/>
            <person name="Hamelin R.C."/>
            <person name="Grigoriev I.V."/>
            <person name="U'Ren J.M."/>
        </authorList>
    </citation>
    <scope>NUCLEOTIDE SEQUENCE [LARGE SCALE GENOMIC DNA]</scope>
    <source>
        <strain evidence="1 2">ER1909</strain>
    </source>
</reference>
<evidence type="ECO:0000313" key="1">
    <source>
        <dbReference type="EMBL" id="KAI6088941.1"/>
    </source>
</evidence>
<keyword evidence="2" id="KW-1185">Reference proteome</keyword>
<proteinExistence type="predicted"/>